<reference evidence="3" key="1">
    <citation type="submission" date="2017-01" db="EMBL/GenBank/DDBJ databases">
        <title>Comparative genomics of anhydrobiosis in the tardigrade Hypsibius dujardini.</title>
        <authorList>
            <person name="Yoshida Y."/>
            <person name="Koutsovoulos G."/>
            <person name="Laetsch D."/>
            <person name="Stevens L."/>
            <person name="Kumar S."/>
            <person name="Horikawa D."/>
            <person name="Ishino K."/>
            <person name="Komine S."/>
            <person name="Tomita M."/>
            <person name="Blaxter M."/>
            <person name="Arakawa K."/>
        </authorList>
    </citation>
    <scope>NUCLEOTIDE SEQUENCE [LARGE SCALE GENOMIC DNA]</scope>
    <source>
        <strain evidence="3">Z151</strain>
    </source>
</reference>
<gene>
    <name evidence="2" type="ORF">BV898_10183</name>
</gene>
<proteinExistence type="predicted"/>
<dbReference type="Proteomes" id="UP000192578">
    <property type="component" value="Unassembled WGS sequence"/>
</dbReference>
<feature type="signal peptide" evidence="1">
    <location>
        <begin position="1"/>
        <end position="18"/>
    </location>
</feature>
<organism evidence="2 3">
    <name type="scientific">Hypsibius exemplaris</name>
    <name type="common">Freshwater tardigrade</name>
    <dbReference type="NCBI Taxonomy" id="2072580"/>
    <lineage>
        <taxon>Eukaryota</taxon>
        <taxon>Metazoa</taxon>
        <taxon>Ecdysozoa</taxon>
        <taxon>Tardigrada</taxon>
        <taxon>Eutardigrada</taxon>
        <taxon>Parachela</taxon>
        <taxon>Hypsibioidea</taxon>
        <taxon>Hypsibiidae</taxon>
        <taxon>Hypsibius</taxon>
    </lineage>
</organism>
<protein>
    <submittedName>
        <fullName evidence="2">Uncharacterized protein</fullName>
    </submittedName>
</protein>
<dbReference type="EMBL" id="MTYJ01000085">
    <property type="protein sequence ID" value="OQV15710.1"/>
    <property type="molecule type" value="Genomic_DNA"/>
</dbReference>
<sequence length="308" mass="34784">MELHNALFIVGLASVVAGAPDNAASFPSKTDLSEVLKPKNIDMPGTNTLIRSVMKEAQFLLNPCNLFDTVRDDVRKAPVKTKLKGLLTGSGPTPVVDISRRVVFDKALPAIRDGIRLYRTMFVLQETTNLTVFLDQNRDNVYANTSLNDYSHYYVRASTNELTQILFIGLLKNDDLQRVGPETPAMEFLSTNGLIHHPRQYVDFETIPRQEAELILEKRQQMANLLRTQGTFWADDRDYLTSIMTVAFNGPEQDVELSQVMPKIVKNFVHKMQEPSVKPVGEDLYEAVCLREKQSDQALYETLAMFAL</sequence>
<comment type="caution">
    <text evidence="2">The sequence shown here is derived from an EMBL/GenBank/DDBJ whole genome shotgun (WGS) entry which is preliminary data.</text>
</comment>
<keyword evidence="1" id="KW-0732">Signal</keyword>
<accession>A0A1W0WKH2</accession>
<name>A0A1W0WKH2_HYPEX</name>
<evidence type="ECO:0000313" key="2">
    <source>
        <dbReference type="EMBL" id="OQV15710.1"/>
    </source>
</evidence>
<dbReference type="AlphaFoldDB" id="A0A1W0WKH2"/>
<keyword evidence="3" id="KW-1185">Reference proteome</keyword>
<dbReference type="OrthoDB" id="10062698at2759"/>
<evidence type="ECO:0000313" key="3">
    <source>
        <dbReference type="Proteomes" id="UP000192578"/>
    </source>
</evidence>
<evidence type="ECO:0000256" key="1">
    <source>
        <dbReference type="SAM" id="SignalP"/>
    </source>
</evidence>
<feature type="chain" id="PRO_5012370734" evidence="1">
    <location>
        <begin position="19"/>
        <end position="308"/>
    </location>
</feature>